<dbReference type="Proteomes" id="UP001169217">
    <property type="component" value="Unassembled WGS sequence"/>
</dbReference>
<feature type="non-terminal residue" evidence="1">
    <location>
        <position position="44"/>
    </location>
</feature>
<evidence type="ECO:0000313" key="1">
    <source>
        <dbReference type="EMBL" id="KAK0367395.1"/>
    </source>
</evidence>
<evidence type="ECO:0000313" key="2">
    <source>
        <dbReference type="Proteomes" id="UP001169217"/>
    </source>
</evidence>
<gene>
    <name evidence="1" type="ORF">CLIM01_15248</name>
</gene>
<comment type="caution">
    <text evidence="1">The sequence shown here is derived from an EMBL/GenBank/DDBJ whole genome shotgun (WGS) entry which is preliminary data.</text>
</comment>
<sequence>MYYDISLVDSFTCGVHVVPDDQDCEAIACIAPPYLGINPEDQSL</sequence>
<keyword evidence="2" id="KW-1185">Reference proteome</keyword>
<dbReference type="SUPFAM" id="SSF49870">
    <property type="entry name" value="Osmotin, thaumatin-like protein"/>
    <property type="match status" value="1"/>
</dbReference>
<organism evidence="1 2">
    <name type="scientific">Colletotrichum limetticola</name>
    <dbReference type="NCBI Taxonomy" id="1209924"/>
    <lineage>
        <taxon>Eukaryota</taxon>
        <taxon>Fungi</taxon>
        <taxon>Dikarya</taxon>
        <taxon>Ascomycota</taxon>
        <taxon>Pezizomycotina</taxon>
        <taxon>Sordariomycetes</taxon>
        <taxon>Hypocreomycetidae</taxon>
        <taxon>Glomerellales</taxon>
        <taxon>Glomerellaceae</taxon>
        <taxon>Colletotrichum</taxon>
        <taxon>Colletotrichum acutatum species complex</taxon>
    </lineage>
</organism>
<accession>A0ABQ9PBZ4</accession>
<proteinExistence type="predicted"/>
<dbReference type="EMBL" id="JARUPT010001715">
    <property type="protein sequence ID" value="KAK0367395.1"/>
    <property type="molecule type" value="Genomic_DNA"/>
</dbReference>
<reference evidence="1" key="1">
    <citation type="submission" date="2023-04" db="EMBL/GenBank/DDBJ databases">
        <title>Colletotrichum limetticola genome sequence.</title>
        <authorList>
            <person name="Baroncelli R."/>
        </authorList>
    </citation>
    <scope>NUCLEOTIDE SEQUENCE</scope>
    <source>
        <strain evidence="1">KLA-Anderson</strain>
    </source>
</reference>
<name>A0ABQ9PBZ4_9PEZI</name>
<dbReference type="InterPro" id="IPR037176">
    <property type="entry name" value="Osmotin/thaumatin-like_sf"/>
</dbReference>
<protein>
    <submittedName>
        <fullName evidence="1">Uncharacterized protein</fullName>
    </submittedName>
</protein>